<keyword evidence="2" id="KW-0238">DNA-binding</keyword>
<dbReference type="GO" id="GO:0003700">
    <property type="term" value="F:DNA-binding transcription factor activity"/>
    <property type="evidence" value="ECO:0007669"/>
    <property type="project" value="InterPro"/>
</dbReference>
<dbReference type="InterPro" id="IPR018356">
    <property type="entry name" value="Tscrpt_reg_HTH_DeoR_CS"/>
</dbReference>
<sequence>MKQSIRHNKIIDLINQQGYISTEELVAKLKVSPQTIRRDLDESTSHLKNNNVKVHFCYE</sequence>
<dbReference type="PROSITE" id="PS51000">
    <property type="entry name" value="HTH_DEOR_2"/>
    <property type="match status" value="1"/>
</dbReference>
<dbReference type="GO" id="GO:0003677">
    <property type="term" value="F:DNA binding"/>
    <property type="evidence" value="ECO:0007669"/>
    <property type="project" value="UniProtKB-KW"/>
</dbReference>
<dbReference type="InterPro" id="IPR036388">
    <property type="entry name" value="WH-like_DNA-bd_sf"/>
</dbReference>
<feature type="domain" description="HTH deoR-type" evidence="4">
    <location>
        <begin position="3"/>
        <end position="59"/>
    </location>
</feature>
<dbReference type="InterPro" id="IPR036390">
    <property type="entry name" value="WH_DNA-bd_sf"/>
</dbReference>
<proteinExistence type="predicted"/>
<dbReference type="SUPFAM" id="SSF46785">
    <property type="entry name" value="Winged helix' DNA-binding domain"/>
    <property type="match status" value="1"/>
</dbReference>
<evidence type="ECO:0000256" key="2">
    <source>
        <dbReference type="ARBA" id="ARBA00023125"/>
    </source>
</evidence>
<protein>
    <submittedName>
        <fullName evidence="5">DeoR family transcriptional regulator, glycerol-3-phosphate regulon repressor</fullName>
    </submittedName>
</protein>
<evidence type="ECO:0000313" key="6">
    <source>
        <dbReference type="Proteomes" id="UP000198883"/>
    </source>
</evidence>
<evidence type="ECO:0000313" key="5">
    <source>
        <dbReference type="EMBL" id="SEM06487.1"/>
    </source>
</evidence>
<accession>A0A1H7VCI7</accession>
<reference evidence="6" key="1">
    <citation type="submission" date="2016-10" db="EMBL/GenBank/DDBJ databases">
        <authorList>
            <person name="Varghese N."/>
            <person name="Submissions S."/>
        </authorList>
    </citation>
    <scope>NUCLEOTIDE SEQUENCE [LARGE SCALE GENOMIC DNA]</scope>
    <source>
        <strain evidence="6">DSM 24204</strain>
    </source>
</reference>
<evidence type="ECO:0000259" key="4">
    <source>
        <dbReference type="PROSITE" id="PS51000"/>
    </source>
</evidence>
<dbReference type="PROSITE" id="PS00894">
    <property type="entry name" value="HTH_DEOR_1"/>
    <property type="match status" value="1"/>
</dbReference>
<dbReference type="EMBL" id="FOBN01000004">
    <property type="protein sequence ID" value="SEM06487.1"/>
    <property type="molecule type" value="Genomic_DNA"/>
</dbReference>
<keyword evidence="1" id="KW-0805">Transcription regulation</keyword>
<organism evidence="5 6">
    <name type="scientific">Phocoenobacter skyensis</name>
    <dbReference type="NCBI Taxonomy" id="97481"/>
    <lineage>
        <taxon>Bacteria</taxon>
        <taxon>Pseudomonadati</taxon>
        <taxon>Pseudomonadota</taxon>
        <taxon>Gammaproteobacteria</taxon>
        <taxon>Pasteurellales</taxon>
        <taxon>Pasteurellaceae</taxon>
        <taxon>Phocoenobacter</taxon>
    </lineage>
</organism>
<gene>
    <name evidence="5" type="ORF">SAMN05444853_10451</name>
</gene>
<dbReference type="STRING" id="97481.SAMN05444853_10451"/>
<evidence type="ECO:0000256" key="3">
    <source>
        <dbReference type="ARBA" id="ARBA00023163"/>
    </source>
</evidence>
<dbReference type="Gene3D" id="1.10.10.10">
    <property type="entry name" value="Winged helix-like DNA-binding domain superfamily/Winged helix DNA-binding domain"/>
    <property type="match status" value="1"/>
</dbReference>
<dbReference type="AlphaFoldDB" id="A0A1H7VCI7"/>
<dbReference type="Proteomes" id="UP000198883">
    <property type="component" value="Unassembled WGS sequence"/>
</dbReference>
<dbReference type="InterPro" id="IPR001034">
    <property type="entry name" value="DeoR_HTH"/>
</dbReference>
<name>A0A1H7VCI7_9PAST</name>
<keyword evidence="3" id="KW-0804">Transcription</keyword>
<evidence type="ECO:0000256" key="1">
    <source>
        <dbReference type="ARBA" id="ARBA00023015"/>
    </source>
</evidence>
<dbReference type="Pfam" id="PF08220">
    <property type="entry name" value="HTH_DeoR"/>
    <property type="match status" value="1"/>
</dbReference>
<dbReference type="SMART" id="SM00420">
    <property type="entry name" value="HTH_DEOR"/>
    <property type="match status" value="1"/>
</dbReference>